<protein>
    <submittedName>
        <fullName evidence="2">Uncharacterized protein</fullName>
    </submittedName>
</protein>
<gene>
    <name evidence="2" type="ORF">MCHLO_11226</name>
</gene>
<evidence type="ECO:0000313" key="2">
    <source>
        <dbReference type="EMBL" id="GAT54364.1"/>
    </source>
</evidence>
<feature type="compositionally biased region" description="Pro residues" evidence="1">
    <location>
        <begin position="163"/>
        <end position="174"/>
    </location>
</feature>
<dbReference type="Proteomes" id="UP000815677">
    <property type="component" value="Unassembled WGS sequence"/>
</dbReference>
<proteinExistence type="predicted"/>
<organism evidence="2 3">
    <name type="scientific">Mycena chlorophos</name>
    <name type="common">Agaric fungus</name>
    <name type="synonym">Agaricus chlorophos</name>
    <dbReference type="NCBI Taxonomy" id="658473"/>
    <lineage>
        <taxon>Eukaryota</taxon>
        <taxon>Fungi</taxon>
        <taxon>Dikarya</taxon>
        <taxon>Basidiomycota</taxon>
        <taxon>Agaricomycotina</taxon>
        <taxon>Agaricomycetes</taxon>
        <taxon>Agaricomycetidae</taxon>
        <taxon>Agaricales</taxon>
        <taxon>Marasmiineae</taxon>
        <taxon>Mycenaceae</taxon>
        <taxon>Mycena</taxon>
    </lineage>
</organism>
<feature type="compositionally biased region" description="Low complexity" evidence="1">
    <location>
        <begin position="150"/>
        <end position="162"/>
    </location>
</feature>
<sequence>MRAGPKLDYIPSAASTSSRMALTTPISPLVDWAILDQFPVVPEPERDEFPSSPPLMSARLASTSSFFSHRFATSAEPPSSALPTTHHFPPGLTVRIAPASPISPSLPSGQSPVCAVAGPRQSSSRRYESLVMPAPNTAMALAFTRPPAPSTSSPGPGARSPGPIRPLPAVPVPVPLSAKLLDPEDQCTPVASGSGSRSGSVTPTGPRRRLPKPPPTSIDRARV</sequence>
<keyword evidence="3" id="KW-1185">Reference proteome</keyword>
<name>A0ABQ0LTH3_MYCCL</name>
<evidence type="ECO:0000256" key="1">
    <source>
        <dbReference type="SAM" id="MobiDB-lite"/>
    </source>
</evidence>
<feature type="region of interest" description="Disordered" evidence="1">
    <location>
        <begin position="103"/>
        <end position="122"/>
    </location>
</feature>
<accession>A0ABQ0LTH3</accession>
<dbReference type="EMBL" id="DF848626">
    <property type="protein sequence ID" value="GAT54364.1"/>
    <property type="molecule type" value="Genomic_DNA"/>
</dbReference>
<feature type="region of interest" description="Disordered" evidence="1">
    <location>
        <begin position="143"/>
        <end position="223"/>
    </location>
</feature>
<reference evidence="2" key="1">
    <citation type="submission" date="2014-09" db="EMBL/GenBank/DDBJ databases">
        <title>Genome sequence of the luminous mushroom Mycena chlorophos for searching fungal bioluminescence genes.</title>
        <authorList>
            <person name="Tanaka Y."/>
            <person name="Kasuga D."/>
            <person name="Oba Y."/>
            <person name="Hase S."/>
            <person name="Sato K."/>
            <person name="Oba Y."/>
            <person name="Sakakibara Y."/>
        </authorList>
    </citation>
    <scope>NUCLEOTIDE SEQUENCE</scope>
</reference>
<evidence type="ECO:0000313" key="3">
    <source>
        <dbReference type="Proteomes" id="UP000815677"/>
    </source>
</evidence>